<sequence length="162" mass="17920">MLQRTAPDVRPSTLVYAPDTPILSGTADLEVPARDAWRVVGDFAGFARFITGLDHTDMIGEGVRALRVKRFVDGNFVVEQLNSHDDAAMVMTWSLIHTSFDIGNLWALMRVEPRGERACTVTWDIAGEPSHGGAARQPEFNAFVTGFLEMAMTNLRALFKPQ</sequence>
<dbReference type="InterPro" id="IPR023393">
    <property type="entry name" value="START-like_dom_sf"/>
</dbReference>
<gene>
    <name evidence="1" type="ORF">BGL_2c16450</name>
</gene>
<keyword evidence="2" id="KW-1185">Reference proteome</keyword>
<accession>A0A0B6RWG1</accession>
<reference evidence="2" key="1">
    <citation type="submission" date="2011-03" db="EMBL/GenBank/DDBJ databases">
        <authorList>
            <person name="Voget S."/>
            <person name="Streit W.R."/>
            <person name="Jaeger K.E."/>
            <person name="Daniel R."/>
        </authorList>
    </citation>
    <scope>NUCLEOTIDE SEQUENCE [LARGE SCALE GENOMIC DNA]</scope>
    <source>
        <strain evidence="2">PG1</strain>
    </source>
</reference>
<evidence type="ECO:0000313" key="2">
    <source>
        <dbReference type="Proteomes" id="UP000031838"/>
    </source>
</evidence>
<protein>
    <submittedName>
        <fullName evidence="1">Polyketide cyclase/dehydrase</fullName>
    </submittedName>
</protein>
<organism evidence="1 2">
    <name type="scientific">Burkholderia plantarii</name>
    <dbReference type="NCBI Taxonomy" id="41899"/>
    <lineage>
        <taxon>Bacteria</taxon>
        <taxon>Pseudomonadati</taxon>
        <taxon>Pseudomonadota</taxon>
        <taxon>Betaproteobacteria</taxon>
        <taxon>Burkholderiales</taxon>
        <taxon>Burkholderiaceae</taxon>
        <taxon>Burkholderia</taxon>
    </lineage>
</organism>
<evidence type="ECO:0000313" key="1">
    <source>
        <dbReference type="EMBL" id="AJK49712.1"/>
    </source>
</evidence>
<dbReference type="SUPFAM" id="SSF55961">
    <property type="entry name" value="Bet v1-like"/>
    <property type="match status" value="1"/>
</dbReference>
<dbReference type="Gene3D" id="3.30.530.20">
    <property type="match status" value="1"/>
</dbReference>
<dbReference type="Pfam" id="PF10604">
    <property type="entry name" value="Polyketide_cyc2"/>
    <property type="match status" value="1"/>
</dbReference>
<dbReference type="RefSeq" id="WP_042628104.1">
    <property type="nucleotide sequence ID" value="NZ_BSTO01000010.1"/>
</dbReference>
<dbReference type="EMBL" id="CP002581">
    <property type="protein sequence ID" value="AJK49712.1"/>
    <property type="molecule type" value="Genomic_DNA"/>
</dbReference>
<dbReference type="KEGG" id="bpla:bpln_2g17120"/>
<dbReference type="HOGENOM" id="CLU_138966_0_0_4"/>
<reference evidence="1 2" key="2">
    <citation type="journal article" date="2016" name="Appl. Microbiol. Biotechnol.">
        <title>Mutations improving production and secretion of extracellular lipase by Burkholderia glumae PG1.</title>
        <authorList>
            <person name="Knapp A."/>
            <person name="Voget S."/>
            <person name="Gao R."/>
            <person name="Zaburannyi N."/>
            <person name="Krysciak D."/>
            <person name="Breuer M."/>
            <person name="Hauer B."/>
            <person name="Streit W.R."/>
            <person name="Muller R."/>
            <person name="Daniel R."/>
            <person name="Jaeger K.E."/>
        </authorList>
    </citation>
    <scope>NUCLEOTIDE SEQUENCE [LARGE SCALE GENOMIC DNA]</scope>
    <source>
        <strain evidence="1 2">PG1</strain>
    </source>
</reference>
<dbReference type="AlphaFoldDB" id="A0A0B6RWG1"/>
<name>A0A0B6RWG1_BURPL</name>
<dbReference type="KEGG" id="bgp:BGL_2c16450"/>
<dbReference type="Proteomes" id="UP000031838">
    <property type="component" value="Chromosome 2"/>
</dbReference>
<dbReference type="CDD" id="cd07821">
    <property type="entry name" value="PYR_PYL_RCAR_like"/>
    <property type="match status" value="1"/>
</dbReference>
<dbReference type="InterPro" id="IPR019587">
    <property type="entry name" value="Polyketide_cyclase/dehydratase"/>
</dbReference>
<proteinExistence type="predicted"/>